<comment type="caution">
    <text evidence="2">The sequence shown here is derived from an EMBL/GenBank/DDBJ whole genome shotgun (WGS) entry which is preliminary data.</text>
</comment>
<keyword evidence="3" id="KW-1185">Reference proteome</keyword>
<evidence type="ECO:0000256" key="1">
    <source>
        <dbReference type="SAM" id="MobiDB-lite"/>
    </source>
</evidence>
<feature type="region of interest" description="Disordered" evidence="1">
    <location>
        <begin position="26"/>
        <end position="47"/>
    </location>
</feature>
<protein>
    <submittedName>
        <fullName evidence="2">Uncharacterized protein</fullName>
    </submittedName>
</protein>
<evidence type="ECO:0000313" key="2">
    <source>
        <dbReference type="EMBL" id="KAK3794066.1"/>
    </source>
</evidence>
<organism evidence="2 3">
    <name type="scientific">Elysia crispata</name>
    <name type="common">lettuce slug</name>
    <dbReference type="NCBI Taxonomy" id="231223"/>
    <lineage>
        <taxon>Eukaryota</taxon>
        <taxon>Metazoa</taxon>
        <taxon>Spiralia</taxon>
        <taxon>Lophotrochozoa</taxon>
        <taxon>Mollusca</taxon>
        <taxon>Gastropoda</taxon>
        <taxon>Heterobranchia</taxon>
        <taxon>Euthyneura</taxon>
        <taxon>Panpulmonata</taxon>
        <taxon>Sacoglossa</taxon>
        <taxon>Placobranchoidea</taxon>
        <taxon>Plakobranchidae</taxon>
        <taxon>Elysia</taxon>
    </lineage>
</organism>
<sequence length="163" mass="18587">MWWFGTCKNTAHTSNSSVCGKPGTMRCGRKRKAGTSKRRRCKGRSGRAFHRRSNRLIPSRKQGLAQRYKCLKKPPPKADGFITRVANTFAISRIRQLFRIKMFGRSPALGAGRRRKSRECKCTPIMQPTAQATRAQVKNTLHVAKAAWATQPKPRCKRKLRFC</sequence>
<name>A0AAE1AVC3_9GAST</name>
<dbReference type="Proteomes" id="UP001283361">
    <property type="component" value="Unassembled WGS sequence"/>
</dbReference>
<gene>
    <name evidence="2" type="ORF">RRG08_009046</name>
</gene>
<reference evidence="2" key="1">
    <citation type="journal article" date="2023" name="G3 (Bethesda)">
        <title>A reference genome for the long-term kleptoplast-retaining sea slug Elysia crispata morphotype clarki.</title>
        <authorList>
            <person name="Eastman K.E."/>
            <person name="Pendleton A.L."/>
            <person name="Shaikh M.A."/>
            <person name="Suttiyut T."/>
            <person name="Ogas R."/>
            <person name="Tomko P."/>
            <person name="Gavelis G."/>
            <person name="Widhalm J.R."/>
            <person name="Wisecaver J.H."/>
        </authorList>
    </citation>
    <scope>NUCLEOTIDE SEQUENCE</scope>
    <source>
        <strain evidence="2">ECLA1</strain>
    </source>
</reference>
<dbReference type="AlphaFoldDB" id="A0AAE1AVC3"/>
<feature type="compositionally biased region" description="Basic residues" evidence="1">
    <location>
        <begin position="27"/>
        <end position="47"/>
    </location>
</feature>
<proteinExistence type="predicted"/>
<accession>A0AAE1AVC3</accession>
<evidence type="ECO:0000313" key="3">
    <source>
        <dbReference type="Proteomes" id="UP001283361"/>
    </source>
</evidence>
<dbReference type="EMBL" id="JAWDGP010001148">
    <property type="protein sequence ID" value="KAK3794066.1"/>
    <property type="molecule type" value="Genomic_DNA"/>
</dbReference>